<name>A0A0F9IKU7_9ZZZZ</name>
<evidence type="ECO:0000256" key="7">
    <source>
        <dbReference type="ARBA" id="ARBA00022655"/>
    </source>
</evidence>
<dbReference type="EC" id="6.3.2.1" evidence="4"/>
<keyword evidence="7" id="KW-0566">Pantothenate biosynthesis</keyword>
<evidence type="ECO:0000256" key="6">
    <source>
        <dbReference type="ARBA" id="ARBA00022598"/>
    </source>
</evidence>
<comment type="similarity">
    <text evidence="3">Belongs to the pantothenate synthetase family.</text>
</comment>
<evidence type="ECO:0000256" key="4">
    <source>
        <dbReference type="ARBA" id="ARBA00012219"/>
    </source>
</evidence>
<comment type="subcellular location">
    <subcellularLocation>
        <location evidence="1">Cytoplasm</location>
    </subcellularLocation>
</comment>
<dbReference type="Gene3D" id="3.30.1300.10">
    <property type="entry name" value="Pantoate-beta-alanine ligase, C-terminal domain"/>
    <property type="match status" value="1"/>
</dbReference>
<dbReference type="UniPathway" id="UPA00028">
    <property type="reaction ID" value="UER00005"/>
</dbReference>
<evidence type="ECO:0000256" key="11">
    <source>
        <dbReference type="ARBA" id="ARBA00055042"/>
    </source>
</evidence>
<dbReference type="SUPFAM" id="SSF52374">
    <property type="entry name" value="Nucleotidylyl transferase"/>
    <property type="match status" value="1"/>
</dbReference>
<dbReference type="HAMAP" id="MF_00158">
    <property type="entry name" value="PanC"/>
    <property type="match status" value="1"/>
</dbReference>
<comment type="caution">
    <text evidence="12">The sequence shown here is derived from an EMBL/GenBank/DDBJ whole genome shotgun (WGS) entry which is preliminary data.</text>
</comment>
<dbReference type="NCBIfam" id="TIGR00018">
    <property type="entry name" value="panC"/>
    <property type="match status" value="1"/>
</dbReference>
<evidence type="ECO:0000256" key="1">
    <source>
        <dbReference type="ARBA" id="ARBA00004496"/>
    </source>
</evidence>
<comment type="catalytic activity">
    <reaction evidence="10">
        <text>(R)-pantoate + beta-alanine + ATP = (R)-pantothenate + AMP + diphosphate + H(+)</text>
        <dbReference type="Rhea" id="RHEA:10912"/>
        <dbReference type="ChEBI" id="CHEBI:15378"/>
        <dbReference type="ChEBI" id="CHEBI:15980"/>
        <dbReference type="ChEBI" id="CHEBI:29032"/>
        <dbReference type="ChEBI" id="CHEBI:30616"/>
        <dbReference type="ChEBI" id="CHEBI:33019"/>
        <dbReference type="ChEBI" id="CHEBI:57966"/>
        <dbReference type="ChEBI" id="CHEBI:456215"/>
        <dbReference type="EC" id="6.3.2.1"/>
    </reaction>
</comment>
<protein>
    <recommendedName>
        <fullName evidence="4">pantoate--beta-alanine ligase (AMP-forming)</fullName>
        <ecNumber evidence="4">6.3.2.1</ecNumber>
    </recommendedName>
</protein>
<comment type="function">
    <text evidence="11">Catalyzes the condensation of pantoate with beta-alanine in an ATP-dependent reaction via a pantoyl-adenylate intermediate.</text>
</comment>
<evidence type="ECO:0000256" key="8">
    <source>
        <dbReference type="ARBA" id="ARBA00022741"/>
    </source>
</evidence>
<sequence length="285" mass="31296">MEILRSPGMVREALLPQIMRGRSVGLVPTMGALHEGHMSLVRNSTMECDITVVSIFVNPTQFAPGEDMDKYPSDPDGDISKLREAGVDILFMPTSDTMYGKGHESFVDVGPIAAKLCGAFRPTHFRGVATIAAKLFNIASPTRAYFGQKDYQQCQVLMNMVRDLNMPVDIVVCPTVREPDGLAMSSRNAYLSPIERKAAPILYKALSEASELLRQGGATPKDAKKKMEEMLGAELHVSEVQYIGCYDSETLDWLEEFKGRALLAGAIMIGSTTTTRLIDNVLVYP</sequence>
<evidence type="ECO:0000256" key="2">
    <source>
        <dbReference type="ARBA" id="ARBA00004990"/>
    </source>
</evidence>
<dbReference type="InterPro" id="IPR014729">
    <property type="entry name" value="Rossmann-like_a/b/a_fold"/>
</dbReference>
<dbReference type="InterPro" id="IPR003721">
    <property type="entry name" value="Pantoate_ligase"/>
</dbReference>
<proteinExistence type="inferred from homology"/>
<dbReference type="PANTHER" id="PTHR21299">
    <property type="entry name" value="CYTIDYLATE KINASE/PANTOATE-BETA-ALANINE LIGASE"/>
    <property type="match status" value="1"/>
</dbReference>
<evidence type="ECO:0000256" key="5">
    <source>
        <dbReference type="ARBA" id="ARBA00022490"/>
    </source>
</evidence>
<dbReference type="Gene3D" id="3.40.50.620">
    <property type="entry name" value="HUPs"/>
    <property type="match status" value="1"/>
</dbReference>
<keyword evidence="5" id="KW-0963">Cytoplasm</keyword>
<accession>A0A0F9IKU7</accession>
<dbReference type="PANTHER" id="PTHR21299:SF1">
    <property type="entry name" value="PANTOATE--BETA-ALANINE LIGASE"/>
    <property type="match status" value="1"/>
</dbReference>
<dbReference type="EMBL" id="LAZR01020730">
    <property type="protein sequence ID" value="KKL87832.1"/>
    <property type="molecule type" value="Genomic_DNA"/>
</dbReference>
<dbReference type="GO" id="GO:0005829">
    <property type="term" value="C:cytosol"/>
    <property type="evidence" value="ECO:0007669"/>
    <property type="project" value="TreeGrafter"/>
</dbReference>
<dbReference type="CDD" id="cd00560">
    <property type="entry name" value="PanC"/>
    <property type="match status" value="1"/>
</dbReference>
<dbReference type="AlphaFoldDB" id="A0A0F9IKU7"/>
<dbReference type="FunFam" id="3.40.50.620:FF:000114">
    <property type="entry name" value="Pantothenate synthetase"/>
    <property type="match status" value="1"/>
</dbReference>
<evidence type="ECO:0000256" key="10">
    <source>
        <dbReference type="ARBA" id="ARBA00048258"/>
    </source>
</evidence>
<keyword evidence="6" id="KW-0436">Ligase</keyword>
<keyword evidence="9" id="KW-0067">ATP-binding</keyword>
<keyword evidence="8" id="KW-0547">Nucleotide-binding</keyword>
<dbReference type="GO" id="GO:0004592">
    <property type="term" value="F:pantoate-beta-alanine ligase activity"/>
    <property type="evidence" value="ECO:0007669"/>
    <property type="project" value="UniProtKB-EC"/>
</dbReference>
<evidence type="ECO:0000313" key="12">
    <source>
        <dbReference type="EMBL" id="KKL87832.1"/>
    </source>
</evidence>
<dbReference type="InterPro" id="IPR042176">
    <property type="entry name" value="Pantoate_ligase_C"/>
</dbReference>
<reference evidence="12" key="1">
    <citation type="journal article" date="2015" name="Nature">
        <title>Complex archaea that bridge the gap between prokaryotes and eukaryotes.</title>
        <authorList>
            <person name="Spang A."/>
            <person name="Saw J.H."/>
            <person name="Jorgensen S.L."/>
            <person name="Zaremba-Niedzwiedzka K."/>
            <person name="Martijn J."/>
            <person name="Lind A.E."/>
            <person name="van Eijk R."/>
            <person name="Schleper C."/>
            <person name="Guy L."/>
            <person name="Ettema T.J."/>
        </authorList>
    </citation>
    <scope>NUCLEOTIDE SEQUENCE</scope>
</reference>
<dbReference type="Pfam" id="PF02569">
    <property type="entry name" value="Pantoate_ligase"/>
    <property type="match status" value="1"/>
</dbReference>
<evidence type="ECO:0000256" key="9">
    <source>
        <dbReference type="ARBA" id="ARBA00022840"/>
    </source>
</evidence>
<comment type="pathway">
    <text evidence="2">Cofactor biosynthesis; (R)-pantothenate biosynthesis; (R)-pantothenate from (R)-pantoate and beta-alanine: step 1/1.</text>
</comment>
<gene>
    <name evidence="12" type="ORF">LCGC14_1930770</name>
</gene>
<dbReference type="GO" id="GO:0015940">
    <property type="term" value="P:pantothenate biosynthetic process"/>
    <property type="evidence" value="ECO:0007669"/>
    <property type="project" value="UniProtKB-UniPathway"/>
</dbReference>
<dbReference type="GO" id="GO:0005524">
    <property type="term" value="F:ATP binding"/>
    <property type="evidence" value="ECO:0007669"/>
    <property type="project" value="UniProtKB-KW"/>
</dbReference>
<organism evidence="12">
    <name type="scientific">marine sediment metagenome</name>
    <dbReference type="NCBI Taxonomy" id="412755"/>
    <lineage>
        <taxon>unclassified sequences</taxon>
        <taxon>metagenomes</taxon>
        <taxon>ecological metagenomes</taxon>
    </lineage>
</organism>
<evidence type="ECO:0000256" key="3">
    <source>
        <dbReference type="ARBA" id="ARBA00009256"/>
    </source>
</evidence>